<dbReference type="RefSeq" id="WP_056787789.1">
    <property type="nucleotide sequence ID" value="NZ_PVUH01000033.1"/>
</dbReference>
<dbReference type="Pfam" id="PF12728">
    <property type="entry name" value="HTH_17"/>
    <property type="match status" value="1"/>
</dbReference>
<feature type="domain" description="Helix-turn-helix" evidence="1">
    <location>
        <begin position="14"/>
        <end position="61"/>
    </location>
</feature>
<dbReference type="GO" id="GO:0003677">
    <property type="term" value="F:DNA binding"/>
    <property type="evidence" value="ECO:0007669"/>
    <property type="project" value="UniProtKB-KW"/>
</dbReference>
<proteinExistence type="predicted"/>
<protein>
    <submittedName>
        <fullName evidence="2">DNA-binding protein</fullName>
    </submittedName>
</protein>
<evidence type="ECO:0000313" key="3">
    <source>
        <dbReference type="Proteomes" id="UP000239731"/>
    </source>
</evidence>
<dbReference type="Proteomes" id="UP000239731">
    <property type="component" value="Unassembled WGS sequence"/>
</dbReference>
<evidence type="ECO:0000259" key="1">
    <source>
        <dbReference type="Pfam" id="PF12728"/>
    </source>
</evidence>
<evidence type="ECO:0000313" key="2">
    <source>
        <dbReference type="EMBL" id="PRW84029.1"/>
    </source>
</evidence>
<gene>
    <name evidence="2" type="ORF">C7A10_29605</name>
</gene>
<name>A0A2T0HLR3_PSEFL</name>
<dbReference type="AlphaFoldDB" id="A0A2T0HLR3"/>
<accession>A0A2T0HLR3</accession>
<dbReference type="NCBIfam" id="TIGR01764">
    <property type="entry name" value="excise"/>
    <property type="match status" value="1"/>
</dbReference>
<dbReference type="InterPro" id="IPR041657">
    <property type="entry name" value="HTH_17"/>
</dbReference>
<comment type="caution">
    <text evidence="2">The sequence shown here is derived from an EMBL/GenBank/DDBJ whole genome shotgun (WGS) entry which is preliminary data.</text>
</comment>
<dbReference type="InterPro" id="IPR010093">
    <property type="entry name" value="SinI_DNA-bd"/>
</dbReference>
<keyword evidence="2" id="KW-0238">DNA-binding</keyword>
<organism evidence="2 3">
    <name type="scientific">Pseudomonas fluorescens</name>
    <dbReference type="NCBI Taxonomy" id="294"/>
    <lineage>
        <taxon>Bacteria</taxon>
        <taxon>Pseudomonadati</taxon>
        <taxon>Pseudomonadota</taxon>
        <taxon>Gammaproteobacteria</taxon>
        <taxon>Pseudomonadales</taxon>
        <taxon>Pseudomonadaceae</taxon>
        <taxon>Pseudomonas</taxon>
    </lineage>
</organism>
<reference evidence="2 3" key="1">
    <citation type="submission" date="2018-03" db="EMBL/GenBank/DDBJ databases">
        <title>Blue discolouration in mozzarella cheese caused by Pseudomonas fluorescens.</title>
        <authorList>
            <person name="Chiesa F."/>
            <person name="Dalmasso A."/>
            <person name="Lomonaco S."/>
        </authorList>
    </citation>
    <scope>NUCLEOTIDE SEQUENCE [LARGE SCALE GENOMIC DNA]</scope>
    <source>
        <strain evidence="2 3">11293</strain>
    </source>
</reference>
<dbReference type="EMBL" id="PVUH01000033">
    <property type="protein sequence ID" value="PRW84029.1"/>
    <property type="molecule type" value="Genomic_DNA"/>
</dbReference>
<sequence length="68" mass="7273">MNAALQVDPSQISLGVDEAARITDCTRTGIYKAIAAGDLKAFKIGRRRLILVSELKAFVERAAKGGAR</sequence>